<protein>
    <recommendedName>
        <fullName evidence="2">histidine kinase</fullName>
        <ecNumber evidence="2">2.7.13.3</ecNumber>
    </recommendedName>
</protein>
<dbReference type="InterPro" id="IPR013655">
    <property type="entry name" value="PAS_fold_3"/>
</dbReference>
<dbReference type="NCBIfam" id="TIGR00229">
    <property type="entry name" value="sensory_box"/>
    <property type="match status" value="1"/>
</dbReference>
<dbReference type="Gene3D" id="3.30.450.20">
    <property type="entry name" value="PAS domain"/>
    <property type="match status" value="1"/>
</dbReference>
<dbReference type="InterPro" id="IPR000700">
    <property type="entry name" value="PAS-assoc_C"/>
</dbReference>
<dbReference type="Pfam" id="PF08447">
    <property type="entry name" value="PAS_3"/>
    <property type="match status" value="1"/>
</dbReference>
<dbReference type="SUPFAM" id="SSF55781">
    <property type="entry name" value="GAF domain-like"/>
    <property type="match status" value="1"/>
</dbReference>
<dbReference type="InterPro" id="IPR052162">
    <property type="entry name" value="Sensor_kinase/Photoreceptor"/>
</dbReference>
<dbReference type="EMBL" id="JAXOJX010000037">
    <property type="protein sequence ID" value="MDZ5459015.1"/>
    <property type="molecule type" value="Genomic_DNA"/>
</dbReference>
<dbReference type="Proteomes" id="UP001293718">
    <property type="component" value="Unassembled WGS sequence"/>
</dbReference>
<sequence>MNTLTSGRHLWVLVLLLALAAVLGGLALAPGMAAFVPALLGALVLAAVLAWQARERERQWRQRLDEQAHRVDGLQRALETAEARRAEAQAAVRAGEQRYELALRGSQDGLWEWDIAADRMRLSPRWKSMLGYAEDELGDSRNQWRTCVEAQDLPALEQALQAHLADAASRFEGELRLKHKDGTLRWVLTRGVALRHASGTPYRMVGLDTDVTRLKRVETILDAVARGTADAFGEAFFKALVRHFARALEVDCAFITECADQPPTRVRTLAFWAGQRFEDNIEYGLPGTPCEQVVGEGQMCFLRSDVQRLYPVEAGYEAYLGLPILAQDGRVLGHLAFLDRVPRGEELLLESVYRIFTARAALELELQQALQRLRAMGAEAA</sequence>
<evidence type="ECO:0000256" key="1">
    <source>
        <dbReference type="ARBA" id="ARBA00000085"/>
    </source>
</evidence>
<dbReference type="InterPro" id="IPR000014">
    <property type="entry name" value="PAS"/>
</dbReference>
<feature type="domain" description="PAC" evidence="7">
    <location>
        <begin position="171"/>
        <end position="223"/>
    </location>
</feature>
<dbReference type="PANTHER" id="PTHR43304">
    <property type="entry name" value="PHYTOCHROME-LIKE PROTEIN CPH1"/>
    <property type="match status" value="1"/>
</dbReference>
<dbReference type="InterPro" id="IPR001610">
    <property type="entry name" value="PAC"/>
</dbReference>
<evidence type="ECO:0000313" key="8">
    <source>
        <dbReference type="EMBL" id="MDZ5459015.1"/>
    </source>
</evidence>
<dbReference type="SUPFAM" id="SSF55785">
    <property type="entry name" value="PYP-like sensor domain (PAS domain)"/>
    <property type="match status" value="1"/>
</dbReference>
<evidence type="ECO:0000259" key="7">
    <source>
        <dbReference type="PROSITE" id="PS50113"/>
    </source>
</evidence>
<comment type="caution">
    <text evidence="8">The sequence shown here is derived from an EMBL/GenBank/DDBJ whole genome shotgun (WGS) entry which is preliminary data.</text>
</comment>
<keyword evidence="4" id="KW-0808">Transferase</keyword>
<gene>
    <name evidence="8" type="ORF">SM757_20765</name>
</gene>
<reference evidence="8 9" key="1">
    <citation type="submission" date="2023-11" db="EMBL/GenBank/DDBJ databases">
        <title>Draft genome of Azohydromonas lata strain H1 (DSM1123), a polyhydroxyalkanoate producer.</title>
        <authorList>
            <person name="Traversa D."/>
            <person name="D'Addabbo P."/>
            <person name="Pazzani C."/>
            <person name="Manzari C."/>
            <person name="Chiara M."/>
            <person name="Scrascia M."/>
        </authorList>
    </citation>
    <scope>NUCLEOTIDE SEQUENCE [LARGE SCALE GENOMIC DNA]</scope>
    <source>
        <strain evidence="8 9">H1</strain>
    </source>
</reference>
<evidence type="ECO:0000256" key="3">
    <source>
        <dbReference type="ARBA" id="ARBA00022553"/>
    </source>
</evidence>
<keyword evidence="3" id="KW-0597">Phosphoprotein</keyword>
<name>A0ABU5IJE9_9BURK</name>
<dbReference type="InterPro" id="IPR003018">
    <property type="entry name" value="GAF"/>
</dbReference>
<comment type="catalytic activity">
    <reaction evidence="1">
        <text>ATP + protein L-histidine = ADP + protein N-phospho-L-histidine.</text>
        <dbReference type="EC" id="2.7.13.3"/>
    </reaction>
</comment>
<keyword evidence="6" id="KW-0175">Coiled coil</keyword>
<evidence type="ECO:0000256" key="4">
    <source>
        <dbReference type="ARBA" id="ARBA00022679"/>
    </source>
</evidence>
<dbReference type="EC" id="2.7.13.3" evidence="2"/>
<organism evidence="8 9">
    <name type="scientific">Azohydromonas lata</name>
    <dbReference type="NCBI Taxonomy" id="45677"/>
    <lineage>
        <taxon>Bacteria</taxon>
        <taxon>Pseudomonadati</taxon>
        <taxon>Pseudomonadota</taxon>
        <taxon>Betaproteobacteria</taxon>
        <taxon>Burkholderiales</taxon>
        <taxon>Sphaerotilaceae</taxon>
        <taxon>Azohydromonas</taxon>
    </lineage>
</organism>
<evidence type="ECO:0000256" key="6">
    <source>
        <dbReference type="SAM" id="Coils"/>
    </source>
</evidence>
<dbReference type="SMART" id="SM00091">
    <property type="entry name" value="PAS"/>
    <property type="match status" value="1"/>
</dbReference>
<evidence type="ECO:0000256" key="2">
    <source>
        <dbReference type="ARBA" id="ARBA00012438"/>
    </source>
</evidence>
<feature type="coiled-coil region" evidence="6">
    <location>
        <begin position="64"/>
        <end position="98"/>
    </location>
</feature>
<keyword evidence="5" id="KW-0418">Kinase</keyword>
<evidence type="ECO:0000256" key="5">
    <source>
        <dbReference type="ARBA" id="ARBA00022777"/>
    </source>
</evidence>
<proteinExistence type="predicted"/>
<keyword evidence="9" id="KW-1185">Reference proteome</keyword>
<evidence type="ECO:0000313" key="9">
    <source>
        <dbReference type="Proteomes" id="UP001293718"/>
    </source>
</evidence>
<dbReference type="Pfam" id="PF01590">
    <property type="entry name" value="GAF"/>
    <property type="match status" value="1"/>
</dbReference>
<dbReference type="CDD" id="cd00130">
    <property type="entry name" value="PAS"/>
    <property type="match status" value="1"/>
</dbReference>
<dbReference type="InterPro" id="IPR035965">
    <property type="entry name" value="PAS-like_dom_sf"/>
</dbReference>
<dbReference type="PANTHER" id="PTHR43304:SF1">
    <property type="entry name" value="PAC DOMAIN-CONTAINING PROTEIN"/>
    <property type="match status" value="1"/>
</dbReference>
<dbReference type="RefSeq" id="WP_322466890.1">
    <property type="nucleotide sequence ID" value="NZ_JAXOJX010000037.1"/>
</dbReference>
<dbReference type="PROSITE" id="PS50113">
    <property type="entry name" value="PAC"/>
    <property type="match status" value="1"/>
</dbReference>
<dbReference type="SMART" id="SM00086">
    <property type="entry name" value="PAC"/>
    <property type="match status" value="1"/>
</dbReference>
<accession>A0ABU5IJE9</accession>